<reference evidence="2 3" key="1">
    <citation type="submission" date="2023-02" db="EMBL/GenBank/DDBJ databases">
        <title>LHISI_Scaffold_Assembly.</title>
        <authorList>
            <person name="Stuart O.P."/>
            <person name="Cleave R."/>
            <person name="Magrath M.J.L."/>
            <person name="Mikheyev A.S."/>
        </authorList>
    </citation>
    <scope>NUCLEOTIDE SEQUENCE [LARGE SCALE GENOMIC DNA]</scope>
    <source>
        <strain evidence="2">Daus_M_001</strain>
        <tissue evidence="2">Leg muscle</tissue>
    </source>
</reference>
<organism evidence="2 3">
    <name type="scientific">Dryococelus australis</name>
    <dbReference type="NCBI Taxonomy" id="614101"/>
    <lineage>
        <taxon>Eukaryota</taxon>
        <taxon>Metazoa</taxon>
        <taxon>Ecdysozoa</taxon>
        <taxon>Arthropoda</taxon>
        <taxon>Hexapoda</taxon>
        <taxon>Insecta</taxon>
        <taxon>Pterygota</taxon>
        <taxon>Neoptera</taxon>
        <taxon>Polyneoptera</taxon>
        <taxon>Phasmatodea</taxon>
        <taxon>Verophasmatodea</taxon>
        <taxon>Anareolatae</taxon>
        <taxon>Phasmatidae</taxon>
        <taxon>Eurycanthinae</taxon>
        <taxon>Dryococelus</taxon>
    </lineage>
</organism>
<name>A0ABQ9HUI4_9NEOP</name>
<dbReference type="Proteomes" id="UP001159363">
    <property type="component" value="Chromosome 3"/>
</dbReference>
<evidence type="ECO:0000313" key="3">
    <source>
        <dbReference type="Proteomes" id="UP001159363"/>
    </source>
</evidence>
<evidence type="ECO:0000313" key="2">
    <source>
        <dbReference type="EMBL" id="KAJ8888057.1"/>
    </source>
</evidence>
<sequence>MGPRWLERFGRSPPTNPNRVQSPAGSPDFRKWESCRTMPLVGGSSQGSLVSPAPPFWRRSILTSITLIVSQDLAVKSRPTLFISTLVDTNEGEAKRVWGSAGMQRPGKREITEKTRRQAASFRTIPTCENPGATLLGTEPGSPRWKASGLTTTPLQHFSWQEISKHELLTLSNPFIQRFHMFARSILVCECQGTMQELQGDNALCKRRLAAHARLPGPPPPCNPARLELRRTLILPSVVFDLGPRPTCLAPLQPKLGRRDASTGFQSTSKAERYDDSLSCHGALHEDVWWAAVEIGGSRGADDGVVWNRGETGDPRGDPLTSGIVRHDSQVRTTPRRIKLCSPWYRRFTVKGAMVMQWSDNSLPGGVALMFRRGKHCSPPTKADRVQYPVGSLSDFRKWESCRTIPLVGGFTWGTPVSPFPCIPALLHSHLASLTLALKTSLLRSALISRFSIIFRQGGSGLVESSVQLYHMTCSKCCGVGAGATAAERLARSPPTKAIRAQSPAGSRPDFRMGHVLDDAVGFSGISSSPSPPISFRCCSILTSITLFGSQYLDAKSRRSLFTRYVSHTQKCQSLKWTVLDNVLFH</sequence>
<proteinExistence type="predicted"/>
<comment type="caution">
    <text evidence="2">The sequence shown here is derived from an EMBL/GenBank/DDBJ whole genome shotgun (WGS) entry which is preliminary data.</text>
</comment>
<feature type="region of interest" description="Disordered" evidence="1">
    <location>
        <begin position="1"/>
        <end position="29"/>
    </location>
</feature>
<accession>A0ABQ9HUI4</accession>
<protein>
    <submittedName>
        <fullName evidence="2">Uncharacterized protein</fullName>
    </submittedName>
</protein>
<feature type="compositionally biased region" description="Basic and acidic residues" evidence="1">
    <location>
        <begin position="1"/>
        <end position="10"/>
    </location>
</feature>
<gene>
    <name evidence="2" type="ORF">PR048_007543</name>
</gene>
<dbReference type="EMBL" id="JARBHB010000003">
    <property type="protein sequence ID" value="KAJ8888057.1"/>
    <property type="molecule type" value="Genomic_DNA"/>
</dbReference>
<feature type="non-terminal residue" evidence="2">
    <location>
        <position position="586"/>
    </location>
</feature>
<evidence type="ECO:0000256" key="1">
    <source>
        <dbReference type="SAM" id="MobiDB-lite"/>
    </source>
</evidence>
<keyword evidence="3" id="KW-1185">Reference proteome</keyword>